<dbReference type="GO" id="GO:0016460">
    <property type="term" value="C:myosin II complex"/>
    <property type="evidence" value="ECO:0007669"/>
    <property type="project" value="TreeGrafter"/>
</dbReference>
<accession>A0A8H3IPT6</accession>
<dbReference type="PANTHER" id="PTHR45615:SF40">
    <property type="entry name" value="MYOSIN HEAVY CHAIN, NON-MUSCLE"/>
    <property type="match status" value="1"/>
</dbReference>
<name>A0A8H3IPT6_9LECA</name>
<keyword evidence="1" id="KW-0175">Coiled coil</keyword>
<dbReference type="OrthoDB" id="5423371at2759"/>
<dbReference type="PANTHER" id="PTHR45615">
    <property type="entry name" value="MYOSIN HEAVY CHAIN, NON-MUSCLE"/>
    <property type="match status" value="1"/>
</dbReference>
<dbReference type="EMBL" id="CAJPDQ010000017">
    <property type="protein sequence ID" value="CAF9921534.1"/>
    <property type="molecule type" value="Genomic_DNA"/>
</dbReference>
<evidence type="ECO:0000256" key="1">
    <source>
        <dbReference type="SAM" id="Coils"/>
    </source>
</evidence>
<reference evidence="3" key="1">
    <citation type="submission" date="2021-03" db="EMBL/GenBank/DDBJ databases">
        <authorList>
            <person name="Tagirdzhanova G."/>
        </authorList>
    </citation>
    <scope>NUCLEOTIDE SEQUENCE</scope>
</reference>
<feature type="region of interest" description="Disordered" evidence="2">
    <location>
        <begin position="120"/>
        <end position="177"/>
    </location>
</feature>
<organism evidence="3 4">
    <name type="scientific">Gomphillus americanus</name>
    <dbReference type="NCBI Taxonomy" id="1940652"/>
    <lineage>
        <taxon>Eukaryota</taxon>
        <taxon>Fungi</taxon>
        <taxon>Dikarya</taxon>
        <taxon>Ascomycota</taxon>
        <taxon>Pezizomycotina</taxon>
        <taxon>Lecanoromycetes</taxon>
        <taxon>OSLEUM clade</taxon>
        <taxon>Ostropomycetidae</taxon>
        <taxon>Ostropales</taxon>
        <taxon>Graphidaceae</taxon>
        <taxon>Gomphilloideae</taxon>
        <taxon>Gomphillus</taxon>
    </lineage>
</organism>
<proteinExistence type="predicted"/>
<evidence type="ECO:0000256" key="2">
    <source>
        <dbReference type="SAM" id="MobiDB-lite"/>
    </source>
</evidence>
<evidence type="ECO:0000313" key="3">
    <source>
        <dbReference type="EMBL" id="CAF9921534.1"/>
    </source>
</evidence>
<evidence type="ECO:0000313" key="4">
    <source>
        <dbReference type="Proteomes" id="UP000664169"/>
    </source>
</evidence>
<dbReference type="GO" id="GO:0005737">
    <property type="term" value="C:cytoplasm"/>
    <property type="evidence" value="ECO:0007669"/>
    <property type="project" value="TreeGrafter"/>
</dbReference>
<comment type="caution">
    <text evidence="3">The sequence shown here is derived from an EMBL/GenBank/DDBJ whole genome shotgun (WGS) entry which is preliminary data.</text>
</comment>
<dbReference type="GO" id="GO:0000146">
    <property type="term" value="F:microfilament motor activity"/>
    <property type="evidence" value="ECO:0007669"/>
    <property type="project" value="TreeGrafter"/>
</dbReference>
<feature type="coiled-coil region" evidence="1">
    <location>
        <begin position="235"/>
        <end position="301"/>
    </location>
</feature>
<feature type="compositionally biased region" description="Basic and acidic residues" evidence="2">
    <location>
        <begin position="1"/>
        <end position="13"/>
    </location>
</feature>
<dbReference type="GO" id="GO:0032982">
    <property type="term" value="C:myosin filament"/>
    <property type="evidence" value="ECO:0007669"/>
    <property type="project" value="TreeGrafter"/>
</dbReference>
<feature type="compositionally biased region" description="Polar residues" evidence="2">
    <location>
        <begin position="1877"/>
        <end position="1888"/>
    </location>
</feature>
<protein>
    <recommendedName>
        <fullName evidence="5">Chromosome segregation ATPase family protein</fullName>
    </recommendedName>
</protein>
<evidence type="ECO:0008006" key="5">
    <source>
        <dbReference type="Google" id="ProtNLM"/>
    </source>
</evidence>
<dbReference type="Proteomes" id="UP000664169">
    <property type="component" value="Unassembled WGS sequence"/>
</dbReference>
<feature type="compositionally biased region" description="Low complexity" evidence="2">
    <location>
        <begin position="19"/>
        <end position="30"/>
    </location>
</feature>
<feature type="coiled-coil region" evidence="1">
    <location>
        <begin position="1070"/>
        <end position="1123"/>
    </location>
</feature>
<keyword evidence="4" id="KW-1185">Reference proteome</keyword>
<gene>
    <name evidence="3" type="ORF">GOMPHAMPRED_002314</name>
</gene>
<feature type="region of interest" description="Disordered" evidence="2">
    <location>
        <begin position="1874"/>
        <end position="1926"/>
    </location>
</feature>
<feature type="region of interest" description="Disordered" evidence="2">
    <location>
        <begin position="79"/>
        <end position="102"/>
    </location>
</feature>
<feature type="compositionally biased region" description="Basic and acidic residues" evidence="2">
    <location>
        <begin position="123"/>
        <end position="157"/>
    </location>
</feature>
<feature type="compositionally biased region" description="Polar residues" evidence="2">
    <location>
        <begin position="1770"/>
        <end position="1781"/>
    </location>
</feature>
<feature type="coiled-coil region" evidence="1">
    <location>
        <begin position="1678"/>
        <end position="1740"/>
    </location>
</feature>
<sequence length="2035" mass="224222">MPHERDASRDMVLKHQHSFADSISSRSSLSIPMWDSSDPDRAPPPLPLNPSTGSPVTKPNASPNVAAAAEAIAARVRDSQFIGNTSPTKSPEKSLIKDHHHRRLQSISNITVKDLSSGLENGKILDRSPERSPDRSRSSSSLERLENKTPTKSEPRLDSLPPIFPELGKEVQSSRPMPRQPLKAILGETPPQSATMKALQGKANEDNEAMPAHTKRDSMALVRTPQPIEAISSQILSLTTIATNLQQEMAQLSRRSRDNATDLVSLKEATSSRDEDIRKTLRELVANLNTKKDDMEAAKKMLPRTNGPFYIDEKPHFSPNTPKNITLPRIPSPASFAASLDRELISSPSPYSMDGAATIALLEKILREMGTMEGQEHIKHAISELSPRESTSFASVDITKKLEEIVCMLKENSENRAIIRLPDAKDSTSSKVPERSYDYSLHPAVALARAGRNASASHIPSTNTNNDLKSSIAPEFVNEEATKLIKRIKDSVTESGGLTNEVKALVRELRGEVLGMGREIGRKLDAVEKNSNNQSEDNSTREQMFEVVEDGLTQLRKHMDDCFREHRRQSSASVASKHIVDSQEIQTTVQTILRELQLSNSRSNSSSTGREEILEAVRDAWETYKPEIEVKNVGLEPDEILECLEKGLQDYKLQLTANSKGATYEDVLDAVKQGLQDFKIPSLETEPVLTREEIMATMRECMETYDMPSRSDSSRFLSREDLLDAVKDGFINHTTPPREIELNRDDLFDAVRAGIQEVTPTEMSDQILSKVQDLIGGMRDEFLKHPAANSEEKEQILDVIKEGLESLRANVETYVDRAADVTGKDEIIDTVKDSLENLRADLEVSIANSRGPAPTSSGELLDVMEKEFEHLRTSLNASLARSETNTGGREELLDALRDGFEELKSSKSGLTGGDIEQEIRHLRETIASTMIRSGGNIDREEILEAIRDGIDRMQLNGQGNRSESIISSTDELLDALQDGFGKLKISMEEIVSKEGIEVIRSDIDRVVNEINRPIDMTVNYEILDLLKAGLASVQADTARLVAQQETTSDRGKEVVVADEQATKSSSRLDIENLEVMITQLKIKVDALDNQRSSVDHMALRPDFESLESMVKDLQDSVQNMNVNNPNQSAHATKDDINAIETILLNSKAKIDELSIPDAADLAKAIQIESLETLLKDLSHAVDDLTLRQEDNLPSKTEFGKLEILVGGLQTSLKDAMGKIESRLQDVDLAAVESLVIDCHDRVKELVPEGEKVASQSALLDIQTLVKDLHDQAQIFQDKLLLEAELTAQAFEARKIEHGGLADKIDDVKAFLESVRMELKSKIESEEQGFEGLALTLTTLGEALTAANAVESLADLKELIEKRFKDIHDSHEAGLESHQDFLMEKQDAYKNVILEELTAKLDVYLGEVIAKYDNMHATSSARSESFEEKTRDGIDAMLSTKAIADDLKLLVDTLGQTVTESCRNIAEDSKTVFTKVDLLANKQDVGFANLTTELKEDHQLTRTDLARASSTIDNIYGMVAEHNPKVMEAIHDVLNVMSQHFEMAQKSTEEIKTSVKELPASVSLPALPAPVSASIPDEGLHSVEKYDDTDIHLKLDKLVQLAANAGHSAAHIDLLEQIKDQVGAVAARFDAFSESKSAMLVEDEQPRTKEVEETNVVLEKRIAQQQAVEVEIVRLASEKDELHETITELKGSVASLREEEKHMMNVRAKLQAELSSLETALQIRKEDMHVMESRAEKLERRIIDGVLDQSRSALLGNRPSSSLNAMNLKRVTSTSSQATTTRIPAGKPTKTEKPIKSSTTSTTNVLSNTVEKALKRRQIPSAAASPAGSIRADRRILSLSTISGNKGSSRDPIMDNSAKAAKSNLGVGLGALKRSHSVKSSLPSRNTSWGGIKQLDLGSQISGPDKENSVLEEEDESSDAGLDRRSSFSGNFSDAELDAESYASKSITGSVSNISRQLRYSTSSLVAAVDESDREELEDVSKPGNELQLYTGTQVFDEGADDKHMVLFGKDSGIGSELPTASFENNRRFFADAHSP</sequence>
<feature type="region of interest" description="Disordered" evidence="2">
    <location>
        <begin position="1770"/>
        <end position="1803"/>
    </location>
</feature>
<dbReference type="GO" id="GO:0051015">
    <property type="term" value="F:actin filament binding"/>
    <property type="evidence" value="ECO:0007669"/>
    <property type="project" value="TreeGrafter"/>
</dbReference>
<feature type="region of interest" description="Disordered" evidence="2">
    <location>
        <begin position="1"/>
        <end position="64"/>
    </location>
</feature>